<dbReference type="AlphaFoldDB" id="A0AAV4EU42"/>
<keyword evidence="2" id="KW-1185">Reference proteome</keyword>
<evidence type="ECO:0000313" key="2">
    <source>
        <dbReference type="Proteomes" id="UP000762676"/>
    </source>
</evidence>
<accession>A0AAV4EU42</accession>
<comment type="caution">
    <text evidence="1">The sequence shown here is derived from an EMBL/GenBank/DDBJ whole genome shotgun (WGS) entry which is preliminary data.</text>
</comment>
<sequence length="80" mass="8608">MPLKAVSVTDGRRMDATGVTVRQVDTLNIPPAAAADTGRCLPSAPAWSAALHTYTTMQTSRLRGYYVKDGIDSNTAVRNR</sequence>
<dbReference type="EMBL" id="BMAT01000330">
    <property type="protein sequence ID" value="GFR64110.1"/>
    <property type="molecule type" value="Genomic_DNA"/>
</dbReference>
<reference evidence="1 2" key="1">
    <citation type="journal article" date="2021" name="Elife">
        <title>Chloroplast acquisition without the gene transfer in kleptoplastic sea slugs, Plakobranchus ocellatus.</title>
        <authorList>
            <person name="Maeda T."/>
            <person name="Takahashi S."/>
            <person name="Yoshida T."/>
            <person name="Shimamura S."/>
            <person name="Takaki Y."/>
            <person name="Nagai Y."/>
            <person name="Toyoda A."/>
            <person name="Suzuki Y."/>
            <person name="Arimoto A."/>
            <person name="Ishii H."/>
            <person name="Satoh N."/>
            <person name="Nishiyama T."/>
            <person name="Hasebe M."/>
            <person name="Maruyama T."/>
            <person name="Minagawa J."/>
            <person name="Obokata J."/>
            <person name="Shigenobu S."/>
        </authorList>
    </citation>
    <scope>NUCLEOTIDE SEQUENCE [LARGE SCALE GENOMIC DNA]</scope>
</reference>
<name>A0AAV4EU42_9GAST</name>
<dbReference type="Proteomes" id="UP000762676">
    <property type="component" value="Unassembled WGS sequence"/>
</dbReference>
<protein>
    <submittedName>
        <fullName evidence="1">Uncharacterized protein</fullName>
    </submittedName>
</protein>
<evidence type="ECO:0000313" key="1">
    <source>
        <dbReference type="EMBL" id="GFR64110.1"/>
    </source>
</evidence>
<organism evidence="1 2">
    <name type="scientific">Elysia marginata</name>
    <dbReference type="NCBI Taxonomy" id="1093978"/>
    <lineage>
        <taxon>Eukaryota</taxon>
        <taxon>Metazoa</taxon>
        <taxon>Spiralia</taxon>
        <taxon>Lophotrochozoa</taxon>
        <taxon>Mollusca</taxon>
        <taxon>Gastropoda</taxon>
        <taxon>Heterobranchia</taxon>
        <taxon>Euthyneura</taxon>
        <taxon>Panpulmonata</taxon>
        <taxon>Sacoglossa</taxon>
        <taxon>Placobranchoidea</taxon>
        <taxon>Plakobranchidae</taxon>
        <taxon>Elysia</taxon>
    </lineage>
</organism>
<gene>
    <name evidence="1" type="ORF">ElyMa_000171600</name>
</gene>
<proteinExistence type="predicted"/>